<accession>A0ABP6PZY0</accession>
<keyword evidence="2" id="KW-1185">Reference proteome</keyword>
<proteinExistence type="predicted"/>
<dbReference type="RefSeq" id="WP_344822470.1">
    <property type="nucleotide sequence ID" value="NZ_BAAAUV010000002.1"/>
</dbReference>
<protein>
    <submittedName>
        <fullName evidence="1">Uncharacterized protein</fullName>
    </submittedName>
</protein>
<evidence type="ECO:0000313" key="2">
    <source>
        <dbReference type="Proteomes" id="UP001501237"/>
    </source>
</evidence>
<evidence type="ECO:0000313" key="1">
    <source>
        <dbReference type="EMBL" id="GAA3197896.1"/>
    </source>
</evidence>
<name>A0ABP6PZY0_9ACTN</name>
<organism evidence="1 2">
    <name type="scientific">Actinocorallia longicatena</name>
    <dbReference type="NCBI Taxonomy" id="111803"/>
    <lineage>
        <taxon>Bacteria</taxon>
        <taxon>Bacillati</taxon>
        <taxon>Actinomycetota</taxon>
        <taxon>Actinomycetes</taxon>
        <taxon>Streptosporangiales</taxon>
        <taxon>Thermomonosporaceae</taxon>
        <taxon>Actinocorallia</taxon>
    </lineage>
</organism>
<sequence>MGGFGSRQLTLALMHRMRDLNAGRVEDALREMDASRAEIRAAHTMWTRWAHSRTAPKGVRAFRAALGPPLSTSVRDFGDLPCEVATWKLVHWPDFEFELLLGPDGRLWNQWFVRAGEPKAIAFADLAPWTAVVSDVGASFEGAEHVEGSAPHHWAVDFTHEGEAHRALFVYGLLQRVDRR</sequence>
<dbReference type="EMBL" id="BAAAUV010000002">
    <property type="protein sequence ID" value="GAA3197896.1"/>
    <property type="molecule type" value="Genomic_DNA"/>
</dbReference>
<comment type="caution">
    <text evidence="1">The sequence shown here is derived from an EMBL/GenBank/DDBJ whole genome shotgun (WGS) entry which is preliminary data.</text>
</comment>
<dbReference type="Proteomes" id="UP001501237">
    <property type="component" value="Unassembled WGS sequence"/>
</dbReference>
<gene>
    <name evidence="1" type="ORF">GCM10010468_09260</name>
</gene>
<reference evidence="2" key="1">
    <citation type="journal article" date="2019" name="Int. J. Syst. Evol. Microbiol.">
        <title>The Global Catalogue of Microorganisms (GCM) 10K type strain sequencing project: providing services to taxonomists for standard genome sequencing and annotation.</title>
        <authorList>
            <consortium name="The Broad Institute Genomics Platform"/>
            <consortium name="The Broad Institute Genome Sequencing Center for Infectious Disease"/>
            <person name="Wu L."/>
            <person name="Ma J."/>
        </authorList>
    </citation>
    <scope>NUCLEOTIDE SEQUENCE [LARGE SCALE GENOMIC DNA]</scope>
    <source>
        <strain evidence="2">JCM 9377</strain>
    </source>
</reference>